<dbReference type="EMBL" id="GG662564">
    <property type="protein sequence ID" value="EWS72872.1"/>
    <property type="molecule type" value="Genomic_DNA"/>
</dbReference>
<proteinExistence type="predicted"/>
<dbReference type="InParanoid" id="W7X647"/>
<protein>
    <submittedName>
        <fullName evidence="1">Uncharacterized protein</fullName>
    </submittedName>
</protein>
<dbReference type="Proteomes" id="UP000009168">
    <property type="component" value="Unassembled WGS sequence"/>
</dbReference>
<dbReference type="GeneID" id="24441135"/>
<reference evidence="2" key="1">
    <citation type="journal article" date="2006" name="PLoS Biol.">
        <title>Macronuclear genome sequence of the ciliate Tetrahymena thermophila, a model eukaryote.</title>
        <authorList>
            <person name="Eisen J.A."/>
            <person name="Coyne R.S."/>
            <person name="Wu M."/>
            <person name="Wu D."/>
            <person name="Thiagarajan M."/>
            <person name="Wortman J.R."/>
            <person name="Badger J.H."/>
            <person name="Ren Q."/>
            <person name="Amedeo P."/>
            <person name="Jones K.M."/>
            <person name="Tallon L.J."/>
            <person name="Delcher A.L."/>
            <person name="Salzberg S.L."/>
            <person name="Silva J.C."/>
            <person name="Haas B.J."/>
            <person name="Majoros W.H."/>
            <person name="Farzad M."/>
            <person name="Carlton J.M."/>
            <person name="Smith R.K. Jr."/>
            <person name="Garg J."/>
            <person name="Pearlman R.E."/>
            <person name="Karrer K.M."/>
            <person name="Sun L."/>
            <person name="Manning G."/>
            <person name="Elde N.C."/>
            <person name="Turkewitz A.P."/>
            <person name="Asai D.J."/>
            <person name="Wilkes D.E."/>
            <person name="Wang Y."/>
            <person name="Cai H."/>
            <person name="Collins K."/>
            <person name="Stewart B.A."/>
            <person name="Lee S.R."/>
            <person name="Wilamowska K."/>
            <person name="Weinberg Z."/>
            <person name="Ruzzo W.L."/>
            <person name="Wloga D."/>
            <person name="Gaertig J."/>
            <person name="Frankel J."/>
            <person name="Tsao C.-C."/>
            <person name="Gorovsky M.A."/>
            <person name="Keeling P.J."/>
            <person name="Waller R.F."/>
            <person name="Patron N.J."/>
            <person name="Cherry J.M."/>
            <person name="Stover N.A."/>
            <person name="Krieger C.J."/>
            <person name="del Toro C."/>
            <person name="Ryder H.F."/>
            <person name="Williamson S.C."/>
            <person name="Barbeau R.A."/>
            <person name="Hamilton E.P."/>
            <person name="Orias E."/>
        </authorList>
    </citation>
    <scope>NUCLEOTIDE SEQUENCE [LARGE SCALE GENOMIC DNA]</scope>
    <source>
        <strain evidence="2">SB210</strain>
    </source>
</reference>
<dbReference type="RefSeq" id="XP_012654600.1">
    <property type="nucleotide sequence ID" value="XM_012799146.1"/>
</dbReference>
<evidence type="ECO:0000313" key="1">
    <source>
        <dbReference type="EMBL" id="EWS72872.1"/>
    </source>
</evidence>
<organism evidence="1 2">
    <name type="scientific">Tetrahymena thermophila (strain SB210)</name>
    <dbReference type="NCBI Taxonomy" id="312017"/>
    <lineage>
        <taxon>Eukaryota</taxon>
        <taxon>Sar</taxon>
        <taxon>Alveolata</taxon>
        <taxon>Ciliophora</taxon>
        <taxon>Intramacronucleata</taxon>
        <taxon>Oligohymenophorea</taxon>
        <taxon>Hymenostomatida</taxon>
        <taxon>Tetrahymenina</taxon>
        <taxon>Tetrahymenidae</taxon>
        <taxon>Tetrahymena</taxon>
    </lineage>
</organism>
<accession>W7X647</accession>
<keyword evidence="2" id="KW-1185">Reference proteome</keyword>
<dbReference type="AlphaFoldDB" id="W7X647"/>
<evidence type="ECO:0000313" key="2">
    <source>
        <dbReference type="Proteomes" id="UP000009168"/>
    </source>
</evidence>
<dbReference type="KEGG" id="tet:TTHERM_000933319"/>
<gene>
    <name evidence="1" type="ORF">TTHERM_000933319</name>
</gene>
<sequence>MMKILLSFQNRIQLDQNLPNIFIFFHKVQNSGQRVSCIVNNQIKKKNQNTEFQLKIELKYNTKKIVERKKNQLLLSINSTKCPTFTNLLCHMMKIDNVLIHTHNPLQLIKFLMKIDPLVKRTLKPRKIISLFPTLLQQIFKIANLHKSIKMSFQFTKKWKIKK</sequence>
<name>W7X647_TETTS</name>